<dbReference type="AlphaFoldDB" id="X0XDT4"/>
<proteinExistence type="predicted"/>
<comment type="caution">
    <text evidence="1">The sequence shown here is derived from an EMBL/GenBank/DDBJ whole genome shotgun (WGS) entry which is preliminary data.</text>
</comment>
<reference evidence="1" key="1">
    <citation type="journal article" date="2014" name="Front. Microbiol.">
        <title>High frequency of phylogenetically diverse reductive dehalogenase-homologous genes in deep subseafloor sedimentary metagenomes.</title>
        <authorList>
            <person name="Kawai M."/>
            <person name="Futagami T."/>
            <person name="Toyoda A."/>
            <person name="Takaki Y."/>
            <person name="Nishi S."/>
            <person name="Hori S."/>
            <person name="Arai W."/>
            <person name="Tsubouchi T."/>
            <person name="Morono Y."/>
            <person name="Uchiyama I."/>
            <person name="Ito T."/>
            <person name="Fujiyama A."/>
            <person name="Inagaki F."/>
            <person name="Takami H."/>
        </authorList>
    </citation>
    <scope>NUCLEOTIDE SEQUENCE</scope>
    <source>
        <strain evidence="1">Expedition CK06-06</strain>
    </source>
</reference>
<organism evidence="1">
    <name type="scientific">marine sediment metagenome</name>
    <dbReference type="NCBI Taxonomy" id="412755"/>
    <lineage>
        <taxon>unclassified sequences</taxon>
        <taxon>metagenomes</taxon>
        <taxon>ecological metagenomes</taxon>
    </lineage>
</organism>
<gene>
    <name evidence="1" type="ORF">S01H1_70437</name>
</gene>
<dbReference type="EMBL" id="BARS01046842">
    <property type="protein sequence ID" value="GAG33547.1"/>
    <property type="molecule type" value="Genomic_DNA"/>
</dbReference>
<feature type="non-terminal residue" evidence="1">
    <location>
        <position position="245"/>
    </location>
</feature>
<feature type="non-terminal residue" evidence="1">
    <location>
        <position position="1"/>
    </location>
</feature>
<sequence>NGILKRAHQHAKSNDFYLTDLPEKQARAMAEEKPGLLTYKDRKALGMDASMDDMELGNVNEMLENNNIEIMDDMYDEDTFQLKSWNSAERAFNDLSEQGFPDEHWVDDIEPEQLKNMGEKFDDETKKLIVIYTGLQYTEEAKEQTGFDEEEEERQFALSDISFDDALQVLNDESDDMIEDILGDSWKEYHTRGLQGEALSSVDEIGQYGGGEYEYDIQDLEIEGQDEKGIAVTMDVDYFFNDFAD</sequence>
<accession>X0XDT4</accession>
<protein>
    <submittedName>
        <fullName evidence="1">Uncharacterized protein</fullName>
    </submittedName>
</protein>
<evidence type="ECO:0000313" key="1">
    <source>
        <dbReference type="EMBL" id="GAG33547.1"/>
    </source>
</evidence>
<name>X0XDT4_9ZZZZ</name>